<evidence type="ECO:0000256" key="1">
    <source>
        <dbReference type="SAM" id="MobiDB-lite"/>
    </source>
</evidence>
<dbReference type="EMBL" id="CP072753">
    <property type="protein sequence ID" value="QUC16528.1"/>
    <property type="molecule type" value="Genomic_DNA"/>
</dbReference>
<organism evidence="2 3">
    <name type="scientific">Ustilaginoidea virens</name>
    <name type="common">Rice false smut fungus</name>
    <name type="synonym">Villosiclava virens</name>
    <dbReference type="NCBI Taxonomy" id="1159556"/>
    <lineage>
        <taxon>Eukaryota</taxon>
        <taxon>Fungi</taxon>
        <taxon>Dikarya</taxon>
        <taxon>Ascomycota</taxon>
        <taxon>Pezizomycotina</taxon>
        <taxon>Sordariomycetes</taxon>
        <taxon>Hypocreomycetidae</taxon>
        <taxon>Hypocreales</taxon>
        <taxon>Clavicipitaceae</taxon>
        <taxon>Ustilaginoidea</taxon>
    </lineage>
</organism>
<proteinExistence type="predicted"/>
<dbReference type="Proteomes" id="UP000027002">
    <property type="component" value="Chromosome 1"/>
</dbReference>
<sequence>MPRIAKQAAAYKIRKNVLDNISKCPKSIVDAAPKRQTAVTSTPPAATFTAKQTELTTPPPTSIQAAMRVPAEFAAALNNHAMALHRNADSSATQHTSAKHCIRLRASGGVDKMTSSKNIPNIPVPLNQEPPFVILQHG</sequence>
<dbReference type="RefSeq" id="XP_042994201.1">
    <property type="nucleotide sequence ID" value="XM_043138267.1"/>
</dbReference>
<dbReference type="GeneID" id="66061547"/>
<evidence type="ECO:0000313" key="2">
    <source>
        <dbReference type="EMBL" id="QUC16528.1"/>
    </source>
</evidence>
<feature type="compositionally biased region" description="Polar residues" evidence="1">
    <location>
        <begin position="37"/>
        <end position="56"/>
    </location>
</feature>
<accession>A0A8E5HJG8</accession>
<dbReference type="AlphaFoldDB" id="A0A8E5HJG8"/>
<evidence type="ECO:0000313" key="3">
    <source>
        <dbReference type="Proteomes" id="UP000027002"/>
    </source>
</evidence>
<keyword evidence="3" id="KW-1185">Reference proteome</keyword>
<reference evidence="2" key="1">
    <citation type="submission" date="2020-03" db="EMBL/GenBank/DDBJ databases">
        <title>A mixture of massive structural variations and highly conserved coding sequences in Ustilaginoidea virens genome.</title>
        <authorList>
            <person name="Zhang K."/>
            <person name="Zhao Z."/>
            <person name="Zhang Z."/>
            <person name="Li Y."/>
            <person name="Hsiang T."/>
            <person name="Sun W."/>
        </authorList>
    </citation>
    <scope>NUCLEOTIDE SEQUENCE</scope>
    <source>
        <strain evidence="2">UV-8b</strain>
    </source>
</reference>
<gene>
    <name evidence="2" type="ORF">UV8b_00769</name>
</gene>
<feature type="region of interest" description="Disordered" evidence="1">
    <location>
        <begin position="35"/>
        <end position="60"/>
    </location>
</feature>
<dbReference type="KEGG" id="uvi:66061547"/>
<protein>
    <submittedName>
        <fullName evidence="2">Uncharacterized protein</fullName>
    </submittedName>
</protein>
<name>A0A8E5HJG8_USTVR</name>